<dbReference type="Proteomes" id="UP000262379">
    <property type="component" value="Unassembled WGS sequence"/>
</dbReference>
<reference evidence="4" key="1">
    <citation type="submission" date="2018-08" db="EMBL/GenBank/DDBJ databases">
        <authorList>
            <person name="Im W.T."/>
        </authorList>
    </citation>
    <scope>NUCLEOTIDE SEQUENCE [LARGE SCALE GENOMIC DNA]</scope>
    <source>
        <strain evidence="4">LA-28</strain>
    </source>
</reference>
<organism evidence="3 4">
    <name type="scientific">Mesorhizobium denitrificans</name>
    <dbReference type="NCBI Taxonomy" id="2294114"/>
    <lineage>
        <taxon>Bacteria</taxon>
        <taxon>Pseudomonadati</taxon>
        <taxon>Pseudomonadota</taxon>
        <taxon>Alphaproteobacteria</taxon>
        <taxon>Hyphomicrobiales</taxon>
        <taxon>Phyllobacteriaceae</taxon>
        <taxon>Mesorhizobium</taxon>
    </lineage>
</organism>
<name>A0A371XGS3_9HYPH</name>
<feature type="signal peptide" evidence="2">
    <location>
        <begin position="1"/>
        <end position="20"/>
    </location>
</feature>
<feature type="chain" id="PRO_5016794523" evidence="2">
    <location>
        <begin position="21"/>
        <end position="67"/>
    </location>
</feature>
<sequence>MKKAVLAISLLAFSAPFASACEFQRSAQAKEDKTVVASVASEQNLNMSTPALPTTNEPVQTQETDQN</sequence>
<gene>
    <name evidence="3" type="ORF">DY251_05485</name>
</gene>
<keyword evidence="2" id="KW-0732">Signal</keyword>
<dbReference type="EMBL" id="QURN01000004">
    <property type="protein sequence ID" value="RFC68427.1"/>
    <property type="molecule type" value="Genomic_DNA"/>
</dbReference>
<dbReference type="AlphaFoldDB" id="A0A371XGS3"/>
<evidence type="ECO:0000256" key="2">
    <source>
        <dbReference type="SAM" id="SignalP"/>
    </source>
</evidence>
<evidence type="ECO:0000313" key="4">
    <source>
        <dbReference type="Proteomes" id="UP000262379"/>
    </source>
</evidence>
<comment type="caution">
    <text evidence="3">The sequence shown here is derived from an EMBL/GenBank/DDBJ whole genome shotgun (WGS) entry which is preliminary data.</text>
</comment>
<evidence type="ECO:0000313" key="3">
    <source>
        <dbReference type="EMBL" id="RFC68427.1"/>
    </source>
</evidence>
<dbReference type="RefSeq" id="WP_116622863.1">
    <property type="nucleotide sequence ID" value="NZ_QURN01000004.1"/>
</dbReference>
<protein>
    <submittedName>
        <fullName evidence="3">Uncharacterized protein</fullName>
    </submittedName>
</protein>
<dbReference type="PROSITE" id="PS51257">
    <property type="entry name" value="PROKAR_LIPOPROTEIN"/>
    <property type="match status" value="1"/>
</dbReference>
<proteinExistence type="predicted"/>
<keyword evidence="4" id="KW-1185">Reference proteome</keyword>
<feature type="region of interest" description="Disordered" evidence="1">
    <location>
        <begin position="42"/>
        <end position="67"/>
    </location>
</feature>
<evidence type="ECO:0000256" key="1">
    <source>
        <dbReference type="SAM" id="MobiDB-lite"/>
    </source>
</evidence>
<accession>A0A371XGS3</accession>